<evidence type="ECO:0000256" key="12">
    <source>
        <dbReference type="SAM" id="Phobius"/>
    </source>
</evidence>
<accession>A0A3S3P3K2</accession>
<evidence type="ECO:0000313" key="16">
    <source>
        <dbReference type="Proteomes" id="UP000283530"/>
    </source>
</evidence>
<comment type="subcellular location">
    <subcellularLocation>
        <location evidence="1">Membrane</location>
        <topology evidence="1">Single-pass type I membrane protein</topology>
    </subcellularLocation>
</comment>
<evidence type="ECO:0000313" key="15">
    <source>
        <dbReference type="EMBL" id="RWR82150.1"/>
    </source>
</evidence>
<keyword evidence="7 12" id="KW-1133">Transmembrane helix</keyword>
<dbReference type="STRING" id="337451.A0A3S3P3K2"/>
<keyword evidence="10" id="KW-1015">Disulfide bond</keyword>
<evidence type="ECO:0000256" key="4">
    <source>
        <dbReference type="ARBA" id="ARBA00022723"/>
    </source>
</evidence>
<keyword evidence="3 12" id="KW-0812">Transmembrane</keyword>
<gene>
    <name evidence="15" type="ORF">CKAN_01086100</name>
</gene>
<evidence type="ECO:0000256" key="11">
    <source>
        <dbReference type="ARBA" id="ARBA00023180"/>
    </source>
</evidence>
<evidence type="ECO:0000256" key="5">
    <source>
        <dbReference type="ARBA" id="ARBA00022729"/>
    </source>
</evidence>
<keyword evidence="8" id="KW-0186">Copper</keyword>
<dbReference type="GO" id="GO:0009610">
    <property type="term" value="P:response to symbiotic fungus"/>
    <property type="evidence" value="ECO:0007669"/>
    <property type="project" value="UniProtKB-ARBA"/>
</dbReference>
<dbReference type="Gene3D" id="2.60.40.420">
    <property type="entry name" value="Cupredoxins - blue copper proteins"/>
    <property type="match status" value="2"/>
</dbReference>
<evidence type="ECO:0000256" key="10">
    <source>
        <dbReference type="ARBA" id="ARBA00023157"/>
    </source>
</evidence>
<feature type="transmembrane region" description="Helical" evidence="12">
    <location>
        <begin position="157"/>
        <end position="177"/>
    </location>
</feature>
<dbReference type="Proteomes" id="UP000283530">
    <property type="component" value="Unassembled WGS sequence"/>
</dbReference>
<evidence type="ECO:0000256" key="13">
    <source>
        <dbReference type="SAM" id="SignalP"/>
    </source>
</evidence>
<dbReference type="AlphaFoldDB" id="A0A3S3P3K2"/>
<dbReference type="CDD" id="cd04216">
    <property type="entry name" value="Phytocyanin"/>
    <property type="match status" value="2"/>
</dbReference>
<evidence type="ECO:0000259" key="14">
    <source>
        <dbReference type="PROSITE" id="PS51485"/>
    </source>
</evidence>
<dbReference type="PANTHER" id="PTHR33021">
    <property type="entry name" value="BLUE COPPER PROTEIN"/>
    <property type="match status" value="1"/>
</dbReference>
<evidence type="ECO:0000256" key="2">
    <source>
        <dbReference type="ARBA" id="ARBA00022448"/>
    </source>
</evidence>
<dbReference type="InterPro" id="IPR008972">
    <property type="entry name" value="Cupredoxin"/>
</dbReference>
<evidence type="ECO:0000256" key="3">
    <source>
        <dbReference type="ARBA" id="ARBA00022692"/>
    </source>
</evidence>
<protein>
    <submittedName>
        <fullName evidence="15">Blue copper-like protein</fullName>
    </submittedName>
</protein>
<keyword evidence="4" id="KW-0479">Metal-binding</keyword>
<dbReference type="GO" id="GO:0046872">
    <property type="term" value="F:metal ion binding"/>
    <property type="evidence" value="ECO:0007669"/>
    <property type="project" value="UniProtKB-KW"/>
</dbReference>
<dbReference type="PANTHER" id="PTHR33021:SF408">
    <property type="entry name" value="PHYTOCYANIN DOMAIN-CONTAINING PROTEIN"/>
    <property type="match status" value="1"/>
</dbReference>
<sequence length="351" mass="37797">MAPIRMQAIFSFAAAILVFLPAIAYSTDYIVGDQEGWTIGFDYSEWAKDKKFHVGDTLTFIYTVGNHDVIKVDEKGFANCATSPNSGILTSGQDEITLTTPGNKWYICGVTGHCDSGQKLKITVLPKSMQWGAFSPAPEPAEPDFSWAPAPVATPGMWAFFSVAAAILVILPAIAYATDYVVGDNDGWTTGFNYSVWAADKKFRVGDALIFIYSEGSHNVAKVDGKGFAGCAVPPNATVLASGHDIITLTTTGNKWYICGVSGHCDAGQKLKITVLPKSMIGVAPSPAPDPEVVVPGISWAPPWLPWAPAPEMKRVGPLNLIIKLEQLTRFSGLEINLYSTILWEVTMSSK</sequence>
<dbReference type="FunFam" id="2.60.40.420:FF:000067">
    <property type="entry name" value="Cupredoxin superfamily protein"/>
    <property type="match status" value="2"/>
</dbReference>
<keyword evidence="11" id="KW-0325">Glycoprotein</keyword>
<name>A0A3S3P3K2_9MAGN</name>
<dbReference type="InterPro" id="IPR003245">
    <property type="entry name" value="Phytocyanin_dom"/>
</dbReference>
<feature type="domain" description="Phytocyanin" evidence="14">
    <location>
        <begin position="178"/>
        <end position="277"/>
    </location>
</feature>
<proteinExistence type="predicted"/>
<keyword evidence="5 13" id="KW-0732">Signal</keyword>
<keyword evidence="2" id="KW-0813">Transport</keyword>
<keyword evidence="6" id="KW-0249">Electron transport</keyword>
<feature type="signal peptide" evidence="13">
    <location>
        <begin position="1"/>
        <end position="26"/>
    </location>
</feature>
<evidence type="ECO:0000256" key="6">
    <source>
        <dbReference type="ARBA" id="ARBA00022982"/>
    </source>
</evidence>
<comment type="caution">
    <text evidence="15">The sequence shown here is derived from an EMBL/GenBank/DDBJ whole genome shotgun (WGS) entry which is preliminary data.</text>
</comment>
<feature type="chain" id="PRO_5018792037" evidence="13">
    <location>
        <begin position="27"/>
        <end position="351"/>
    </location>
</feature>
<organism evidence="15 16">
    <name type="scientific">Cinnamomum micranthum f. kanehirae</name>
    <dbReference type="NCBI Taxonomy" id="337451"/>
    <lineage>
        <taxon>Eukaryota</taxon>
        <taxon>Viridiplantae</taxon>
        <taxon>Streptophyta</taxon>
        <taxon>Embryophyta</taxon>
        <taxon>Tracheophyta</taxon>
        <taxon>Spermatophyta</taxon>
        <taxon>Magnoliopsida</taxon>
        <taxon>Magnoliidae</taxon>
        <taxon>Laurales</taxon>
        <taxon>Lauraceae</taxon>
        <taxon>Cinnamomum</taxon>
    </lineage>
</organism>
<keyword evidence="16" id="KW-1185">Reference proteome</keyword>
<dbReference type="InterPro" id="IPR039391">
    <property type="entry name" value="Phytocyanin-like"/>
</dbReference>
<dbReference type="EMBL" id="QPKB01000004">
    <property type="protein sequence ID" value="RWR82150.1"/>
    <property type="molecule type" value="Genomic_DNA"/>
</dbReference>
<feature type="domain" description="Phytocyanin" evidence="14">
    <location>
        <begin position="27"/>
        <end position="126"/>
    </location>
</feature>
<reference evidence="15 16" key="1">
    <citation type="journal article" date="2019" name="Nat. Plants">
        <title>Stout camphor tree genome fills gaps in understanding of flowering plant genome evolution.</title>
        <authorList>
            <person name="Chaw S.M."/>
            <person name="Liu Y.C."/>
            <person name="Wu Y.W."/>
            <person name="Wang H.Y."/>
            <person name="Lin C.I."/>
            <person name="Wu C.S."/>
            <person name="Ke H.M."/>
            <person name="Chang L.Y."/>
            <person name="Hsu C.Y."/>
            <person name="Yang H.T."/>
            <person name="Sudianto E."/>
            <person name="Hsu M.H."/>
            <person name="Wu K.P."/>
            <person name="Wang L.N."/>
            <person name="Leebens-Mack J.H."/>
            <person name="Tsai I.J."/>
        </authorList>
    </citation>
    <scope>NUCLEOTIDE SEQUENCE [LARGE SCALE GENOMIC DNA]</scope>
    <source>
        <strain evidence="16">cv. Chaw 1501</strain>
        <tissue evidence="15">Young leaves</tissue>
    </source>
</reference>
<evidence type="ECO:0000256" key="8">
    <source>
        <dbReference type="ARBA" id="ARBA00023008"/>
    </source>
</evidence>
<evidence type="ECO:0000256" key="7">
    <source>
        <dbReference type="ARBA" id="ARBA00022989"/>
    </source>
</evidence>
<dbReference type="GO" id="GO:0009055">
    <property type="term" value="F:electron transfer activity"/>
    <property type="evidence" value="ECO:0007669"/>
    <property type="project" value="InterPro"/>
</dbReference>
<keyword evidence="9 12" id="KW-0472">Membrane</keyword>
<dbReference type="SUPFAM" id="SSF49503">
    <property type="entry name" value="Cupredoxins"/>
    <property type="match status" value="2"/>
</dbReference>
<evidence type="ECO:0000256" key="1">
    <source>
        <dbReference type="ARBA" id="ARBA00004479"/>
    </source>
</evidence>
<dbReference type="Pfam" id="PF02298">
    <property type="entry name" value="Cu_bind_like"/>
    <property type="match status" value="2"/>
</dbReference>
<dbReference type="OrthoDB" id="687943at2759"/>
<dbReference type="GO" id="GO:0005886">
    <property type="term" value="C:plasma membrane"/>
    <property type="evidence" value="ECO:0007669"/>
    <property type="project" value="TreeGrafter"/>
</dbReference>
<dbReference type="PROSITE" id="PS51485">
    <property type="entry name" value="PHYTOCYANIN"/>
    <property type="match status" value="2"/>
</dbReference>
<evidence type="ECO:0000256" key="9">
    <source>
        <dbReference type="ARBA" id="ARBA00023136"/>
    </source>
</evidence>